<evidence type="ECO:0000256" key="2">
    <source>
        <dbReference type="ARBA" id="ARBA00007907"/>
    </source>
</evidence>
<dbReference type="OMA" id="FEMCGLP"/>
<evidence type="ECO:0000256" key="6">
    <source>
        <dbReference type="PIRSR" id="PIRSR016262-1"/>
    </source>
</evidence>
<sequence length="342" mass="38871">MSCTPRSTYHAFRESYNTLQHLHFPGISTFQHGLNVQNLLMQYNLDYKHIESGFRRLGKLQLEPKHSSPIAIESDSNLSFEKWQSKLEQLRNLKPQPSILTFQFQHTYAGGIKSKKTMTDAQIAAFQSIREEGTSTLLDLLLLILSLLLSQTRASLPPPRFYQLDRGGQVTYHGPGQLVAYLVLDIKAFDHLTAKCYVNNVLLKLIQNVLMNEFGIVSYLLDENPGIWVYSKGWDSLQSGPDEVGERLSHNWRKIASVGVKVRRGVTEYGIALNVDPSLIYLNTFEMCGLKDRRATSIKEILSKRNERIGDKNNLSVDKVADLYAKQVAHALNMNYINKTIL</sequence>
<comment type="pathway">
    <text evidence="1 5">Protein modification; protein lipoylation via endogenous pathway; protein N(6)-(lipoyl)lysine from octanoyl-[acyl-carrier-protein]: step 1/2.</text>
</comment>
<accession>A5DVZ5</accession>
<dbReference type="InterPro" id="IPR000544">
    <property type="entry name" value="Octanoyltransferase"/>
</dbReference>
<protein>
    <recommendedName>
        <fullName evidence="5">Octanoyltransferase</fullName>
        <ecNumber evidence="5">2.3.1.181</ecNumber>
    </recommendedName>
</protein>
<keyword evidence="3 5" id="KW-0808">Transferase</keyword>
<name>A5DVZ5_LODEL</name>
<dbReference type="EMBL" id="CH981525">
    <property type="protein sequence ID" value="EDK43353.1"/>
    <property type="molecule type" value="Genomic_DNA"/>
</dbReference>
<dbReference type="PANTHER" id="PTHR10993:SF7">
    <property type="entry name" value="LIPOYLTRANSFERASE 2, MITOCHONDRIAL-RELATED"/>
    <property type="match status" value="1"/>
</dbReference>
<dbReference type="InParanoid" id="A5DVZ5"/>
<dbReference type="KEGG" id="lel:PVL30_001501"/>
<dbReference type="Proteomes" id="UP000001996">
    <property type="component" value="Unassembled WGS sequence"/>
</dbReference>
<dbReference type="GO" id="GO:0033819">
    <property type="term" value="F:lipoyl(octanoyl) transferase activity"/>
    <property type="evidence" value="ECO:0007669"/>
    <property type="project" value="UniProtKB-EC"/>
</dbReference>
<feature type="binding site" evidence="7">
    <location>
        <begin position="257"/>
        <end position="259"/>
    </location>
    <ligand>
        <name>substrate</name>
    </ligand>
</feature>
<dbReference type="GO" id="GO:0016874">
    <property type="term" value="F:ligase activity"/>
    <property type="evidence" value="ECO:0007669"/>
    <property type="project" value="EnsemblFungi"/>
</dbReference>
<feature type="site" description="Lowers pKa of active site Cys" evidence="8">
    <location>
        <position position="254"/>
    </location>
</feature>
<dbReference type="eggNOG" id="KOG0325">
    <property type="taxonomic scope" value="Eukaryota"/>
</dbReference>
<dbReference type="Gene3D" id="3.30.930.10">
    <property type="entry name" value="Bira Bifunctional Protein, Domain 2"/>
    <property type="match status" value="1"/>
</dbReference>
<dbReference type="GeneID" id="5234005"/>
<proteinExistence type="inferred from homology"/>
<dbReference type="AlphaFoldDB" id="A5DVZ5"/>
<evidence type="ECO:0000256" key="4">
    <source>
        <dbReference type="ARBA" id="ARBA00023315"/>
    </source>
</evidence>
<evidence type="ECO:0000259" key="9">
    <source>
        <dbReference type="PROSITE" id="PS51733"/>
    </source>
</evidence>
<dbReference type="PROSITE" id="PS01313">
    <property type="entry name" value="LIPB"/>
    <property type="match status" value="1"/>
</dbReference>
<feature type="binding site" evidence="7">
    <location>
        <begin position="270"/>
        <end position="272"/>
    </location>
    <ligand>
        <name>substrate</name>
    </ligand>
</feature>
<dbReference type="InterPro" id="IPR045864">
    <property type="entry name" value="aa-tRNA-synth_II/BPL/LPL"/>
</dbReference>
<evidence type="ECO:0000256" key="7">
    <source>
        <dbReference type="PIRSR" id="PIRSR016262-2"/>
    </source>
</evidence>
<dbReference type="PIRSF" id="PIRSF016262">
    <property type="entry name" value="LPLase"/>
    <property type="match status" value="1"/>
</dbReference>
<dbReference type="Pfam" id="PF21948">
    <property type="entry name" value="LplA-B_cat"/>
    <property type="match status" value="1"/>
</dbReference>
<evidence type="ECO:0000256" key="1">
    <source>
        <dbReference type="ARBA" id="ARBA00004821"/>
    </source>
</evidence>
<comment type="function">
    <text evidence="5">Catalyzes the transfer of endogenously produced octanoic acid from octanoyl-acyl-carrier-protein onto the lipoyl domains of lipoate-dependent enzymes. Lipoyl-ACP can also act as a substrate although octanoyl-ACP is likely to be the physiological substrate.</text>
</comment>
<dbReference type="SUPFAM" id="SSF55681">
    <property type="entry name" value="Class II aaRS and biotin synthetases"/>
    <property type="match status" value="1"/>
</dbReference>
<dbReference type="InterPro" id="IPR020605">
    <property type="entry name" value="Octanoyltransferase_CS"/>
</dbReference>
<evidence type="ECO:0000313" key="10">
    <source>
        <dbReference type="EMBL" id="EDK43353.1"/>
    </source>
</evidence>
<feature type="binding site" evidence="7">
    <location>
        <begin position="166"/>
        <end position="173"/>
    </location>
    <ligand>
        <name>substrate</name>
    </ligand>
</feature>
<dbReference type="UniPathway" id="UPA00538">
    <property type="reaction ID" value="UER00592"/>
</dbReference>
<dbReference type="FunCoup" id="A5DVZ5">
    <property type="interactions" value="397"/>
</dbReference>
<dbReference type="STRING" id="379508.A5DVZ5"/>
<organism evidence="10 11">
    <name type="scientific">Lodderomyces elongisporus (strain ATCC 11503 / CBS 2605 / JCM 1781 / NBRC 1676 / NRRL YB-4239)</name>
    <name type="common">Yeast</name>
    <name type="synonym">Saccharomyces elongisporus</name>
    <dbReference type="NCBI Taxonomy" id="379508"/>
    <lineage>
        <taxon>Eukaryota</taxon>
        <taxon>Fungi</taxon>
        <taxon>Dikarya</taxon>
        <taxon>Ascomycota</taxon>
        <taxon>Saccharomycotina</taxon>
        <taxon>Pichiomycetes</taxon>
        <taxon>Debaryomycetaceae</taxon>
        <taxon>Candida/Lodderomyces clade</taxon>
        <taxon>Lodderomyces</taxon>
    </lineage>
</organism>
<dbReference type="EC" id="2.3.1.181" evidence="5"/>
<keyword evidence="4 5" id="KW-0012">Acyltransferase</keyword>
<gene>
    <name evidence="10" type="ORF">LELG_01531</name>
</gene>
<feature type="active site" description="Acyl-thioester intermediate" evidence="6">
    <location>
        <position position="288"/>
    </location>
</feature>
<dbReference type="HOGENOM" id="CLU_035168_0_1_1"/>
<evidence type="ECO:0000313" key="11">
    <source>
        <dbReference type="Proteomes" id="UP000001996"/>
    </source>
</evidence>
<dbReference type="InterPro" id="IPR004143">
    <property type="entry name" value="BPL_LPL_catalytic"/>
</dbReference>
<dbReference type="OrthoDB" id="19908at2759"/>
<evidence type="ECO:0000256" key="5">
    <source>
        <dbReference type="PIRNR" id="PIRNR016262"/>
    </source>
</evidence>
<evidence type="ECO:0000256" key="3">
    <source>
        <dbReference type="ARBA" id="ARBA00022679"/>
    </source>
</evidence>
<keyword evidence="11" id="KW-1185">Reference proteome</keyword>
<dbReference type="GO" id="GO:0009249">
    <property type="term" value="P:protein lipoylation"/>
    <property type="evidence" value="ECO:0007669"/>
    <property type="project" value="EnsemblFungi"/>
</dbReference>
<comment type="catalytic activity">
    <reaction evidence="5">
        <text>octanoyl-[ACP] + L-lysyl-[protein] = N(6)-octanoyl-L-lysyl-[protein] + holo-[ACP] + H(+)</text>
        <dbReference type="Rhea" id="RHEA:17665"/>
        <dbReference type="Rhea" id="RHEA-COMP:9636"/>
        <dbReference type="Rhea" id="RHEA-COMP:9685"/>
        <dbReference type="Rhea" id="RHEA-COMP:9752"/>
        <dbReference type="Rhea" id="RHEA-COMP:9928"/>
        <dbReference type="ChEBI" id="CHEBI:15378"/>
        <dbReference type="ChEBI" id="CHEBI:29969"/>
        <dbReference type="ChEBI" id="CHEBI:64479"/>
        <dbReference type="ChEBI" id="CHEBI:78463"/>
        <dbReference type="ChEBI" id="CHEBI:78809"/>
        <dbReference type="EC" id="2.3.1.181"/>
    </reaction>
</comment>
<comment type="similarity">
    <text evidence="2 5">Belongs to the LipB family.</text>
</comment>
<dbReference type="PROSITE" id="PS51733">
    <property type="entry name" value="BPL_LPL_CATALYTIC"/>
    <property type="match status" value="1"/>
</dbReference>
<reference evidence="10 11" key="1">
    <citation type="journal article" date="2009" name="Nature">
        <title>Evolution of pathogenicity and sexual reproduction in eight Candida genomes.</title>
        <authorList>
            <person name="Butler G."/>
            <person name="Rasmussen M.D."/>
            <person name="Lin M.F."/>
            <person name="Santos M.A."/>
            <person name="Sakthikumar S."/>
            <person name="Munro C.A."/>
            <person name="Rheinbay E."/>
            <person name="Grabherr M."/>
            <person name="Forche A."/>
            <person name="Reedy J.L."/>
            <person name="Agrafioti I."/>
            <person name="Arnaud M.B."/>
            <person name="Bates S."/>
            <person name="Brown A.J."/>
            <person name="Brunke S."/>
            <person name="Costanzo M.C."/>
            <person name="Fitzpatrick D.A."/>
            <person name="de Groot P.W."/>
            <person name="Harris D."/>
            <person name="Hoyer L.L."/>
            <person name="Hube B."/>
            <person name="Klis F.M."/>
            <person name="Kodira C."/>
            <person name="Lennard N."/>
            <person name="Logue M.E."/>
            <person name="Martin R."/>
            <person name="Neiman A.M."/>
            <person name="Nikolaou E."/>
            <person name="Quail M.A."/>
            <person name="Quinn J."/>
            <person name="Santos M.C."/>
            <person name="Schmitzberger F.F."/>
            <person name="Sherlock G."/>
            <person name="Shah P."/>
            <person name="Silverstein K.A."/>
            <person name="Skrzypek M.S."/>
            <person name="Soll D."/>
            <person name="Staggs R."/>
            <person name="Stansfield I."/>
            <person name="Stumpf M.P."/>
            <person name="Sudbery P.E."/>
            <person name="Srikantha T."/>
            <person name="Zeng Q."/>
            <person name="Berman J."/>
            <person name="Berriman M."/>
            <person name="Heitman J."/>
            <person name="Gow N.A."/>
            <person name="Lorenz M.C."/>
            <person name="Birren B.W."/>
            <person name="Kellis M."/>
            <person name="Cuomo C.A."/>
        </authorList>
    </citation>
    <scope>NUCLEOTIDE SEQUENCE [LARGE SCALE GENOMIC DNA]</scope>
    <source>
        <strain evidence="11">ATCC 11503 / BCRC 21390 / CBS 2605 / JCM 1781 / NBRC 1676 / NRRL YB-4239</strain>
    </source>
</reference>
<dbReference type="PANTHER" id="PTHR10993">
    <property type="entry name" value="OCTANOYLTRANSFERASE"/>
    <property type="match status" value="1"/>
</dbReference>
<feature type="domain" description="BPL/LPL catalytic" evidence="9">
    <location>
        <begin position="93"/>
        <end position="336"/>
    </location>
</feature>
<evidence type="ECO:0000256" key="8">
    <source>
        <dbReference type="PIRSR" id="PIRSR016262-3"/>
    </source>
</evidence>